<dbReference type="Gene3D" id="3.40.30.10">
    <property type="entry name" value="Glutaredoxin"/>
    <property type="match status" value="1"/>
</dbReference>
<protein>
    <submittedName>
        <fullName evidence="3">Glutathione S-transferase</fullName>
    </submittedName>
</protein>
<dbReference type="CDD" id="cd03188">
    <property type="entry name" value="GST_C_Beta"/>
    <property type="match status" value="1"/>
</dbReference>
<dbReference type="SUPFAM" id="SSF47616">
    <property type="entry name" value="GST C-terminal domain-like"/>
    <property type="match status" value="1"/>
</dbReference>
<dbReference type="PANTHER" id="PTHR44051">
    <property type="entry name" value="GLUTATHIONE S-TRANSFERASE-RELATED"/>
    <property type="match status" value="1"/>
</dbReference>
<dbReference type="AlphaFoldDB" id="A0A7X4LPK6"/>
<dbReference type="Pfam" id="PF00043">
    <property type="entry name" value="GST_C"/>
    <property type="match status" value="1"/>
</dbReference>
<dbReference type="PROSITE" id="PS50404">
    <property type="entry name" value="GST_NTER"/>
    <property type="match status" value="1"/>
</dbReference>
<dbReference type="EMBL" id="WEKT01000073">
    <property type="protein sequence ID" value="MZI95820.1"/>
    <property type="molecule type" value="Genomic_DNA"/>
</dbReference>
<dbReference type="Proteomes" id="UP000462621">
    <property type="component" value="Unassembled WGS sequence"/>
</dbReference>
<dbReference type="SFLD" id="SFLDG01150">
    <property type="entry name" value="Main.1:_Beta-like"/>
    <property type="match status" value="1"/>
</dbReference>
<keyword evidence="4" id="KW-1185">Reference proteome</keyword>
<feature type="domain" description="GST N-terminal" evidence="1">
    <location>
        <begin position="1"/>
        <end position="80"/>
    </location>
</feature>
<dbReference type="InterPro" id="IPR004046">
    <property type="entry name" value="GST_C"/>
</dbReference>
<dbReference type="SUPFAM" id="SSF52833">
    <property type="entry name" value="Thioredoxin-like"/>
    <property type="match status" value="1"/>
</dbReference>
<evidence type="ECO:0000313" key="4">
    <source>
        <dbReference type="Proteomes" id="UP000462621"/>
    </source>
</evidence>
<dbReference type="InterPro" id="IPR004045">
    <property type="entry name" value="Glutathione_S-Trfase_N"/>
</dbReference>
<evidence type="ECO:0000313" key="3">
    <source>
        <dbReference type="EMBL" id="MZI95820.1"/>
    </source>
</evidence>
<organism evidence="3 4">
    <name type="scientific">Vibrio eleionomae</name>
    <dbReference type="NCBI Taxonomy" id="2653505"/>
    <lineage>
        <taxon>Bacteria</taxon>
        <taxon>Pseudomonadati</taxon>
        <taxon>Pseudomonadota</taxon>
        <taxon>Gammaproteobacteria</taxon>
        <taxon>Vibrionales</taxon>
        <taxon>Vibrionaceae</taxon>
        <taxon>Vibrio</taxon>
    </lineage>
</organism>
<dbReference type="Pfam" id="PF13409">
    <property type="entry name" value="GST_N_2"/>
    <property type="match status" value="1"/>
</dbReference>
<dbReference type="InterPro" id="IPR040079">
    <property type="entry name" value="Glutathione_S-Trfase"/>
</dbReference>
<reference evidence="3 4" key="1">
    <citation type="submission" date="2019-10" db="EMBL/GenBank/DDBJ databases">
        <title>Vibrio sp. nov. isolated from a shrimp pond.</title>
        <authorList>
            <person name="Gomez-Gil B."/>
            <person name="Enciso-Ibarra J."/>
            <person name="Enciso-Ibarra K."/>
            <person name="Bolan-Mejia C."/>
        </authorList>
    </citation>
    <scope>NUCLEOTIDE SEQUENCE [LARGE SCALE GENOMIC DNA]</scope>
    <source>
        <strain evidence="3 4">CAIM 722</strain>
    </source>
</reference>
<proteinExistence type="predicted"/>
<dbReference type="InterPro" id="IPR010987">
    <property type="entry name" value="Glutathione-S-Trfase_C-like"/>
</dbReference>
<dbReference type="Gene3D" id="1.20.1050.10">
    <property type="match status" value="1"/>
</dbReference>
<evidence type="ECO:0000259" key="2">
    <source>
        <dbReference type="PROSITE" id="PS50405"/>
    </source>
</evidence>
<keyword evidence="3" id="KW-0808">Transferase</keyword>
<dbReference type="InterPro" id="IPR036249">
    <property type="entry name" value="Thioredoxin-like_sf"/>
</dbReference>
<dbReference type="PROSITE" id="PS50405">
    <property type="entry name" value="GST_CTER"/>
    <property type="match status" value="1"/>
</dbReference>
<evidence type="ECO:0000259" key="1">
    <source>
        <dbReference type="PROSITE" id="PS50404"/>
    </source>
</evidence>
<dbReference type="InterPro" id="IPR036282">
    <property type="entry name" value="Glutathione-S-Trfase_C_sf"/>
</dbReference>
<dbReference type="CDD" id="cd03057">
    <property type="entry name" value="GST_N_Beta"/>
    <property type="match status" value="1"/>
</dbReference>
<dbReference type="PANTHER" id="PTHR44051:SF21">
    <property type="entry name" value="GLUTATHIONE S-TRANSFERASE FAMILY PROTEIN"/>
    <property type="match status" value="1"/>
</dbReference>
<comment type="caution">
    <text evidence="3">The sequence shown here is derived from an EMBL/GenBank/DDBJ whole genome shotgun (WGS) entry which is preliminary data.</text>
</comment>
<accession>A0A7X4LPK6</accession>
<dbReference type="RefSeq" id="WP_161158316.1">
    <property type="nucleotide sequence ID" value="NZ_WEKT01000073.1"/>
</dbReference>
<name>A0A7X4LPK6_9VIBR</name>
<dbReference type="GO" id="GO:0016740">
    <property type="term" value="F:transferase activity"/>
    <property type="evidence" value="ECO:0007669"/>
    <property type="project" value="UniProtKB-KW"/>
</dbReference>
<dbReference type="SFLD" id="SFLDS00019">
    <property type="entry name" value="Glutathione_Transferase_(cytos"/>
    <property type="match status" value="1"/>
</dbReference>
<gene>
    <name evidence="3" type="ORF">F9817_21785</name>
</gene>
<sequence>MYHLYYSPRSASMAVHWLLHHLNVPYRLHYVNKKKDEQKSDAYRKLNPVGKIPTLVIDGQPIAETAAIMMTLCEKHPDEHMMPPTHSAQKPRFYQWMLYLSNTLQNDLMIYFYPARHGVHNTEHDSVKRTQAARIDESLTLINDQLSHHTYLIDDEIYACDFFLFMLCSWCFALEKTPMDYPYLRGFMQRMATNESVLAVNEIEQLNLIEILSYVS</sequence>
<dbReference type="SFLD" id="SFLDG00358">
    <property type="entry name" value="Main_(cytGST)"/>
    <property type="match status" value="1"/>
</dbReference>
<feature type="domain" description="GST C-terminal" evidence="2">
    <location>
        <begin position="86"/>
        <end position="215"/>
    </location>
</feature>